<sequence>MLYRSQARTPGRVSQRRRKKTSLVLNVSKADVLGAVHDSPAACIGAGRCAMPPVTTDYPLYYRIALMKFDDFTVLVFSGSRHYKIDRLENAPQTPADTISRPAAAQLNGLIGTKLSWKKKRQSKSHALQCRLGSNSFTWLAVWAVDTRSSIDDPNTLFFKELNLARGSPGPPSLDIQGRGDSRYSPQPTCVPWASPSLRQNTIAEVLSNFRCISTAGKLHDFMQCYTPMRGRSKLSVLSGLNKRKPQFQLPPASLRSFAGGSQKDSHPRTSTQSTTTTSSKKPSTKRKQAAAKQTWDEEAGQCDSDEDLPEESPAPKRRRGENCVLKKDGLPCIFHVLDRVRYMYGNWRNCDPKESTYSNPTDLMRHLSRRHGIQNDKVHLWREGSSISLCKNCWNQYTERNGHWNNGKPICNKPTHRISKMEKWWAAYEMFCGPRTAAAAEYLESLVSEEHRQMSRQLGHDARQGANHAIIQVNNVISSPTTGAPGPSHWQSHHETSSTPFGHAAQGSFSHHVFHPSIQPSFSSTTEDSSSQSHDQTNSIGLPPQPNAQYTHEPQPEYPFQSFQNNNGDIYPSAQWHPQWPQNTGFLPSPLHQNSNADFLDPWTRLHEVEEENRRLKEQIRHLLNTIDARSLKDQQHTTLVPIPPPARSNTESSTASFLNGIAERDTPNPGTVEQFNSDLSAELIITEEEEPSQHFVQGVHYLPDLELGVPRALQGMPSVDSGYGTNTTDGCVDPRDTVFSPTDTALTFSHT</sequence>
<dbReference type="EMBL" id="WNWR01000583">
    <property type="protein sequence ID" value="KAE9973709.1"/>
    <property type="molecule type" value="Genomic_DNA"/>
</dbReference>
<dbReference type="Proteomes" id="UP000490939">
    <property type="component" value="Unassembled WGS sequence"/>
</dbReference>
<feature type="compositionally biased region" description="Polar residues" evidence="1">
    <location>
        <begin position="741"/>
        <end position="753"/>
    </location>
</feature>
<dbReference type="AlphaFoldDB" id="A0A8H3UNR5"/>
<name>A0A8H3UNR5_VENIN</name>
<evidence type="ECO:0000313" key="3">
    <source>
        <dbReference type="Proteomes" id="UP000490939"/>
    </source>
</evidence>
<feature type="compositionally biased region" description="Acidic residues" evidence="1">
    <location>
        <begin position="297"/>
        <end position="311"/>
    </location>
</feature>
<comment type="caution">
    <text evidence="2">The sequence shown here is derived from an EMBL/GenBank/DDBJ whole genome shotgun (WGS) entry which is preliminary data.</text>
</comment>
<gene>
    <name evidence="2" type="ORF">EG327_009001</name>
</gene>
<proteinExistence type="predicted"/>
<reference evidence="2 3" key="1">
    <citation type="submission" date="2019-07" db="EMBL/GenBank/DDBJ databases">
        <title>Venturia inaequalis Genome Resource.</title>
        <authorList>
            <person name="Lichtner F.J."/>
        </authorList>
    </citation>
    <scope>NUCLEOTIDE SEQUENCE [LARGE SCALE GENOMIC DNA]</scope>
    <source>
        <strain evidence="2 3">DMI_063113</strain>
    </source>
</reference>
<evidence type="ECO:0000313" key="2">
    <source>
        <dbReference type="EMBL" id="KAE9973709.1"/>
    </source>
</evidence>
<feature type="compositionally biased region" description="Polar residues" evidence="1">
    <location>
        <begin position="581"/>
        <end position="594"/>
    </location>
</feature>
<protein>
    <submittedName>
        <fullName evidence="2">Uncharacterized protein</fullName>
    </submittedName>
</protein>
<organism evidence="2 3">
    <name type="scientific">Venturia inaequalis</name>
    <name type="common">Apple scab fungus</name>
    <dbReference type="NCBI Taxonomy" id="5025"/>
    <lineage>
        <taxon>Eukaryota</taxon>
        <taxon>Fungi</taxon>
        <taxon>Dikarya</taxon>
        <taxon>Ascomycota</taxon>
        <taxon>Pezizomycotina</taxon>
        <taxon>Dothideomycetes</taxon>
        <taxon>Pleosporomycetidae</taxon>
        <taxon>Venturiales</taxon>
        <taxon>Venturiaceae</taxon>
        <taxon>Venturia</taxon>
    </lineage>
</organism>
<evidence type="ECO:0000256" key="1">
    <source>
        <dbReference type="SAM" id="MobiDB-lite"/>
    </source>
</evidence>
<feature type="compositionally biased region" description="Low complexity" evidence="1">
    <location>
        <begin position="269"/>
        <end position="282"/>
    </location>
</feature>
<feature type="region of interest" description="Disordered" evidence="1">
    <location>
        <begin position="1"/>
        <end position="20"/>
    </location>
</feature>
<accession>A0A8H3UNR5</accession>
<feature type="region of interest" description="Disordered" evidence="1">
    <location>
        <begin position="246"/>
        <end position="320"/>
    </location>
</feature>
<feature type="compositionally biased region" description="Low complexity" evidence="1">
    <location>
        <begin position="520"/>
        <end position="538"/>
    </location>
</feature>
<feature type="region of interest" description="Disordered" evidence="1">
    <location>
        <begin position="478"/>
        <end position="594"/>
    </location>
</feature>
<keyword evidence="3" id="KW-1185">Reference proteome</keyword>
<feature type="region of interest" description="Disordered" evidence="1">
    <location>
        <begin position="730"/>
        <end position="753"/>
    </location>
</feature>